<organism evidence="3 4">
    <name type="scientific">Vibrio furnissii</name>
    <dbReference type="NCBI Taxonomy" id="29494"/>
    <lineage>
        <taxon>Bacteria</taxon>
        <taxon>Pseudomonadati</taxon>
        <taxon>Pseudomonadota</taxon>
        <taxon>Gammaproteobacteria</taxon>
        <taxon>Vibrionales</taxon>
        <taxon>Vibrionaceae</taxon>
        <taxon>Vibrio</taxon>
    </lineage>
</organism>
<dbReference type="EMBL" id="LKHS01000020">
    <property type="protein sequence ID" value="KQH84269.1"/>
    <property type="molecule type" value="Genomic_DNA"/>
</dbReference>
<dbReference type="InParanoid" id="A0A0Q2QW48"/>
<reference evidence="3 4" key="1">
    <citation type="submission" date="2015-08" db="EMBL/GenBank/DDBJ databases">
        <title>Antibacterial properties of a collection of Vibrionaceae strains.</title>
        <authorList>
            <person name="Giubergia S."/>
        </authorList>
    </citation>
    <scope>NUCLEOTIDE SEQUENCE [LARGE SCALE GENOMIC DNA]</scope>
    <source>
        <strain evidence="3 4">S0821</strain>
    </source>
</reference>
<evidence type="ECO:0000313" key="4">
    <source>
        <dbReference type="Proteomes" id="UP000051221"/>
    </source>
</evidence>
<dbReference type="Pfam" id="PF18288">
    <property type="entry name" value="FAA_hydro_N_2"/>
    <property type="match status" value="1"/>
</dbReference>
<dbReference type="Proteomes" id="UP000051221">
    <property type="component" value="Unassembled WGS sequence"/>
</dbReference>
<feature type="domain" description="Fumarylacetoacetase N-terminal" evidence="2">
    <location>
        <begin position="1"/>
        <end position="78"/>
    </location>
</feature>
<feature type="domain" description="Fumarylacetoacetase-like C-terminal" evidence="1">
    <location>
        <begin position="82"/>
        <end position="334"/>
    </location>
</feature>
<dbReference type="SUPFAM" id="SSF56529">
    <property type="entry name" value="FAH"/>
    <property type="match status" value="1"/>
</dbReference>
<keyword evidence="4" id="KW-1185">Reference proteome</keyword>
<comment type="caution">
    <text evidence="3">The sequence shown here is derived from an EMBL/GenBank/DDBJ whole genome shotgun (WGS) entry which is preliminary data.</text>
</comment>
<dbReference type="Gene3D" id="3.90.850.10">
    <property type="entry name" value="Fumarylacetoacetase-like, C-terminal domain"/>
    <property type="match status" value="1"/>
</dbReference>
<protein>
    <submittedName>
        <fullName evidence="3">2-keto-4-pentenoate hydratase</fullName>
    </submittedName>
</protein>
<dbReference type="GO" id="GO:0003824">
    <property type="term" value="F:catalytic activity"/>
    <property type="evidence" value="ECO:0007669"/>
    <property type="project" value="InterPro"/>
</dbReference>
<gene>
    <name evidence="3" type="ORF">AMR76_18755</name>
</gene>
<dbReference type="PANTHER" id="PTHR43211:SF1">
    <property type="entry name" value="BLL6422 PROTEIN"/>
    <property type="match status" value="1"/>
</dbReference>
<evidence type="ECO:0000313" key="3">
    <source>
        <dbReference type="EMBL" id="KQH84269.1"/>
    </source>
</evidence>
<proteinExistence type="predicted"/>
<dbReference type="PANTHER" id="PTHR43211">
    <property type="entry name" value="FUMARYLACETOACETATE HYDROLASE"/>
    <property type="match status" value="1"/>
</dbReference>
<dbReference type="AlphaFoldDB" id="A0A0Q2QW48"/>
<dbReference type="InterPro" id="IPR011234">
    <property type="entry name" value="Fumarylacetoacetase-like_C"/>
</dbReference>
<evidence type="ECO:0000259" key="2">
    <source>
        <dbReference type="Pfam" id="PF18288"/>
    </source>
</evidence>
<dbReference type="RefSeq" id="WP_055466853.1">
    <property type="nucleotide sequence ID" value="NZ_LKHS01000020.1"/>
</dbReference>
<name>A0A0Q2QW48_VIBFU</name>
<dbReference type="Pfam" id="PF01557">
    <property type="entry name" value="FAA_hydrolase"/>
    <property type="match status" value="1"/>
</dbReference>
<sequence length="345" mass="37640">MKLATLKNHTRDGLLVVVSRDLTKCIAVPEIAENLQQALDSWSMNEPMLDEVYQALNEGELYNEMEFDPTLCESPLPRAYQWADGSAYVNHVELVRQARGAEMPPSFWTDPLMYQGGSDTFLGPKDDILMESEAWGIDFEGEVAVITDDVPMGADAEHAAHAIRLIMLVNDVSLRGLIPGELAKGFGFFQSKPSSAFSPVAVTPDELGEHWDGGKVTLPLLSTYNGVPFGCPNAGVDMTFEFPQLIAHAAKTRPLGAGAIIGSGTVSNKQGTDFGTAIAEGGVGYSCIAEVRMIETIRDGQPATPFMKFDDTIKLEMLDHHGQTIFGSIEQRVVQYLPPKQVIYE</sequence>
<dbReference type="InterPro" id="IPR036663">
    <property type="entry name" value="Fumarylacetoacetase_C_sf"/>
</dbReference>
<evidence type="ECO:0000259" key="1">
    <source>
        <dbReference type="Pfam" id="PF01557"/>
    </source>
</evidence>
<dbReference type="InterPro" id="IPR041072">
    <property type="entry name" value="FAA_hydro_N"/>
</dbReference>
<accession>A0A0Q2QW48</accession>